<dbReference type="PANTHER" id="PTHR42986">
    <property type="entry name" value="BENZALDEHYDE DEHYDROGENASE YFMT"/>
    <property type="match status" value="1"/>
</dbReference>
<dbReference type="EMBL" id="BMMU01000011">
    <property type="protein sequence ID" value="GGJ36536.1"/>
    <property type="molecule type" value="Genomic_DNA"/>
</dbReference>
<dbReference type="SUPFAM" id="SSF53720">
    <property type="entry name" value="ALDH-like"/>
    <property type="match status" value="1"/>
</dbReference>
<dbReference type="Pfam" id="PF00171">
    <property type="entry name" value="Aldedh"/>
    <property type="match status" value="1"/>
</dbReference>
<dbReference type="Proteomes" id="UP000625682">
    <property type="component" value="Unassembled WGS sequence"/>
</dbReference>
<keyword evidence="5" id="KW-1185">Reference proteome</keyword>
<gene>
    <name evidence="4" type="ORF">GCM10012282_36540</name>
</gene>
<evidence type="ECO:0000256" key="1">
    <source>
        <dbReference type="ARBA" id="ARBA00009986"/>
    </source>
</evidence>
<evidence type="ECO:0000313" key="5">
    <source>
        <dbReference type="Proteomes" id="UP000625682"/>
    </source>
</evidence>
<keyword evidence="2" id="KW-0520">NAD</keyword>
<evidence type="ECO:0000259" key="3">
    <source>
        <dbReference type="Pfam" id="PF00171"/>
    </source>
</evidence>
<dbReference type="InterPro" id="IPR015590">
    <property type="entry name" value="Aldehyde_DH_dom"/>
</dbReference>
<sequence length="121" mass="12749">MNAGQICVRVDRVIVELSVAEEFTARFAARVSQLPYGVPIDPGDAIGPFVDARAADRVTSLVGDALAKGATMLAGTGKPEGPDTLLRPVVLSGVTDRMRIHQQEIFGQPPSSMPSTAFTTP</sequence>
<feature type="domain" description="Aldehyde dehydrogenase" evidence="3">
    <location>
        <begin position="2"/>
        <end position="107"/>
    </location>
</feature>
<name>A0A917NY88_9ACTN</name>
<comment type="similarity">
    <text evidence="1">Belongs to the aldehyde dehydrogenase family.</text>
</comment>
<dbReference type="PANTHER" id="PTHR42986:SF1">
    <property type="entry name" value="BENZALDEHYDE DEHYDROGENASE YFMT"/>
    <property type="match status" value="1"/>
</dbReference>
<dbReference type="GO" id="GO:0016620">
    <property type="term" value="F:oxidoreductase activity, acting on the aldehyde or oxo group of donors, NAD or NADP as acceptor"/>
    <property type="evidence" value="ECO:0007669"/>
    <property type="project" value="InterPro"/>
</dbReference>
<accession>A0A917NY88</accession>
<evidence type="ECO:0000313" key="4">
    <source>
        <dbReference type="EMBL" id="GGJ36536.1"/>
    </source>
</evidence>
<reference evidence="4" key="1">
    <citation type="journal article" date="2014" name="Int. J. Syst. Evol. Microbiol.">
        <title>Complete genome sequence of Corynebacterium casei LMG S-19264T (=DSM 44701T), isolated from a smear-ripened cheese.</title>
        <authorList>
            <consortium name="US DOE Joint Genome Institute (JGI-PGF)"/>
            <person name="Walter F."/>
            <person name="Albersmeier A."/>
            <person name="Kalinowski J."/>
            <person name="Ruckert C."/>
        </authorList>
    </citation>
    <scope>NUCLEOTIDE SEQUENCE</scope>
    <source>
        <strain evidence="4">CGMCC 4.7272</strain>
    </source>
</reference>
<dbReference type="Gene3D" id="3.40.309.10">
    <property type="entry name" value="Aldehyde Dehydrogenase, Chain A, domain 2"/>
    <property type="match status" value="1"/>
</dbReference>
<evidence type="ECO:0000256" key="2">
    <source>
        <dbReference type="ARBA" id="ARBA00023027"/>
    </source>
</evidence>
<comment type="caution">
    <text evidence="4">The sequence shown here is derived from an EMBL/GenBank/DDBJ whole genome shotgun (WGS) entry which is preliminary data.</text>
</comment>
<dbReference type="InterPro" id="IPR016163">
    <property type="entry name" value="Ald_DH_C"/>
</dbReference>
<organism evidence="4 5">
    <name type="scientific">Streptomyces lacrimifluminis</name>
    <dbReference type="NCBI Taxonomy" id="1500077"/>
    <lineage>
        <taxon>Bacteria</taxon>
        <taxon>Bacillati</taxon>
        <taxon>Actinomycetota</taxon>
        <taxon>Actinomycetes</taxon>
        <taxon>Kitasatosporales</taxon>
        <taxon>Streptomycetaceae</taxon>
        <taxon>Streptomyces</taxon>
    </lineage>
</organism>
<proteinExistence type="inferred from homology"/>
<dbReference type="AlphaFoldDB" id="A0A917NY88"/>
<reference evidence="4" key="2">
    <citation type="submission" date="2020-09" db="EMBL/GenBank/DDBJ databases">
        <authorList>
            <person name="Sun Q."/>
            <person name="Zhou Y."/>
        </authorList>
    </citation>
    <scope>NUCLEOTIDE SEQUENCE</scope>
    <source>
        <strain evidence="4">CGMCC 4.7272</strain>
    </source>
</reference>
<dbReference type="InterPro" id="IPR016161">
    <property type="entry name" value="Ald_DH/histidinol_DH"/>
</dbReference>
<protein>
    <recommendedName>
        <fullName evidence="3">Aldehyde dehydrogenase domain-containing protein</fullName>
    </recommendedName>
</protein>